<dbReference type="SUPFAM" id="SSF116734">
    <property type="entry name" value="DNA methylase specificity domain"/>
    <property type="match status" value="2"/>
</dbReference>
<sequence>MEKCKLGDICEIVSGSTPKTTIEEYWDGDVKWITPAELNENVYIINDSVRKITKLAVEKTGLSSFPEGTVILSTRAPIGKVAIAGCEMYCNQGFKNLICSEKIFNKYLYWFLKGNTMFLNSLGRGATFKEISKAIVSEIEINVPEIEEQHEIVKILEKVNTIIRFRKQELSVLDTLVKARFVELFVGKKYEIVKAGSIIKEMRNGVSPSTSGGHFEKVLTLSAITQGKFDDKAWKEGFFTDCPSAEKRITEDDFYICRGNGNKSLVGMGVYALENRPDLVFPDTVIAAHIDTERMVLPYLWIMWQQPEVRKQLESGARTTNGTYKINQKVISEIKIICPPINEQEVFADFVKQVNKSKVINQLLQKWNYMYHVTIEKVK</sequence>
<dbReference type="CDD" id="cd17273">
    <property type="entry name" value="RMtype1_S_EcoJA69PI-TRD1-CR1_like"/>
    <property type="match status" value="1"/>
</dbReference>
<dbReference type="InterPro" id="IPR052021">
    <property type="entry name" value="Type-I_RS_S_subunit"/>
</dbReference>
<dbReference type="InterPro" id="IPR044946">
    <property type="entry name" value="Restrct_endonuc_typeI_TRD_sf"/>
</dbReference>
<dbReference type="Gene3D" id="3.90.220.20">
    <property type="entry name" value="DNA methylase specificity domains"/>
    <property type="match status" value="2"/>
</dbReference>
<dbReference type="Proteomes" id="UP000473323">
    <property type="component" value="Unassembled WGS sequence"/>
</dbReference>
<keyword evidence="2" id="KW-0680">Restriction system</keyword>
<comment type="caution">
    <text evidence="5">The sequence shown here is derived from an EMBL/GenBank/DDBJ whole genome shotgun (WGS) entry which is preliminary data.</text>
</comment>
<name>A0A6L8TAK8_9FIRM</name>
<organism evidence="5 6">
    <name type="scientific">Blautia massiliensis</name>
    <name type="common">ex Durand et al. 2017</name>
    <dbReference type="NCBI Taxonomy" id="1737424"/>
    <lineage>
        <taxon>Bacteria</taxon>
        <taxon>Bacillati</taxon>
        <taxon>Bacillota</taxon>
        <taxon>Clostridia</taxon>
        <taxon>Lachnospirales</taxon>
        <taxon>Lachnospiraceae</taxon>
        <taxon>Blautia</taxon>
    </lineage>
</organism>
<dbReference type="AlphaFoldDB" id="A0A6L8TAK8"/>
<evidence type="ECO:0000256" key="3">
    <source>
        <dbReference type="ARBA" id="ARBA00023125"/>
    </source>
</evidence>
<evidence type="ECO:0000256" key="1">
    <source>
        <dbReference type="ARBA" id="ARBA00010923"/>
    </source>
</evidence>
<dbReference type="GO" id="GO:0003677">
    <property type="term" value="F:DNA binding"/>
    <property type="evidence" value="ECO:0007669"/>
    <property type="project" value="UniProtKB-KW"/>
</dbReference>
<dbReference type="Pfam" id="PF01420">
    <property type="entry name" value="Methylase_S"/>
    <property type="match status" value="1"/>
</dbReference>
<dbReference type="InterPro" id="IPR000055">
    <property type="entry name" value="Restrct_endonuc_typeI_TRD"/>
</dbReference>
<evidence type="ECO:0000259" key="4">
    <source>
        <dbReference type="Pfam" id="PF01420"/>
    </source>
</evidence>
<dbReference type="PANTHER" id="PTHR30408">
    <property type="entry name" value="TYPE-1 RESTRICTION ENZYME ECOKI SPECIFICITY PROTEIN"/>
    <property type="match status" value="1"/>
</dbReference>
<protein>
    <recommendedName>
        <fullName evidence="4">Type I restriction modification DNA specificity domain-containing protein</fullName>
    </recommendedName>
</protein>
<gene>
    <name evidence="5" type="ORF">GT694_00885</name>
</gene>
<evidence type="ECO:0000313" key="5">
    <source>
        <dbReference type="EMBL" id="MZL60627.1"/>
    </source>
</evidence>
<evidence type="ECO:0000256" key="2">
    <source>
        <dbReference type="ARBA" id="ARBA00022747"/>
    </source>
</evidence>
<keyword evidence="3" id="KW-0238">DNA-binding</keyword>
<accession>A0A6L8TAK8</accession>
<reference evidence="5 6" key="1">
    <citation type="journal article" date="2019" name="Nat. Med.">
        <title>A library of human gut bacterial isolates paired with longitudinal multiomics data enables mechanistic microbiome research.</title>
        <authorList>
            <person name="Poyet M."/>
            <person name="Groussin M."/>
            <person name="Gibbons S.M."/>
            <person name="Avila-Pacheco J."/>
            <person name="Jiang X."/>
            <person name="Kearney S.M."/>
            <person name="Perrotta A.R."/>
            <person name="Berdy B."/>
            <person name="Zhao S."/>
            <person name="Lieberman T.D."/>
            <person name="Swanson P.K."/>
            <person name="Smith M."/>
            <person name="Roesemann S."/>
            <person name="Alexander J.E."/>
            <person name="Rich S.A."/>
            <person name="Livny J."/>
            <person name="Vlamakis H."/>
            <person name="Clish C."/>
            <person name="Bullock K."/>
            <person name="Deik A."/>
            <person name="Scott J."/>
            <person name="Pierce K.A."/>
            <person name="Xavier R.J."/>
            <person name="Alm E.J."/>
        </authorList>
    </citation>
    <scope>NUCLEOTIDE SEQUENCE [LARGE SCALE GENOMIC DNA]</scope>
    <source>
        <strain evidence="5 6">BIOML-A4</strain>
    </source>
</reference>
<feature type="domain" description="Type I restriction modification DNA specificity" evidence="4">
    <location>
        <begin position="2"/>
        <end position="171"/>
    </location>
</feature>
<dbReference type="EMBL" id="WWVT01000001">
    <property type="protein sequence ID" value="MZL60627.1"/>
    <property type="molecule type" value="Genomic_DNA"/>
</dbReference>
<evidence type="ECO:0000313" key="6">
    <source>
        <dbReference type="Proteomes" id="UP000473323"/>
    </source>
</evidence>
<comment type="similarity">
    <text evidence="1">Belongs to the type-I restriction system S methylase family.</text>
</comment>
<dbReference type="RefSeq" id="WP_161208499.1">
    <property type="nucleotide sequence ID" value="NZ_WWVT01000001.1"/>
</dbReference>
<proteinExistence type="inferred from homology"/>
<dbReference type="PANTHER" id="PTHR30408:SF12">
    <property type="entry name" value="TYPE I RESTRICTION ENZYME MJAVIII SPECIFICITY SUBUNIT"/>
    <property type="match status" value="1"/>
</dbReference>
<dbReference type="GO" id="GO:0009307">
    <property type="term" value="P:DNA restriction-modification system"/>
    <property type="evidence" value="ECO:0007669"/>
    <property type="project" value="UniProtKB-KW"/>
</dbReference>